<reference evidence="1 2" key="2">
    <citation type="journal article" date="2022" name="Mol. Ecol. Resour.">
        <title>The genomes of chicory, endive, great burdock and yacon provide insights into Asteraceae paleo-polyploidization history and plant inulin production.</title>
        <authorList>
            <person name="Fan W."/>
            <person name="Wang S."/>
            <person name="Wang H."/>
            <person name="Wang A."/>
            <person name="Jiang F."/>
            <person name="Liu H."/>
            <person name="Zhao H."/>
            <person name="Xu D."/>
            <person name="Zhang Y."/>
        </authorList>
    </citation>
    <scope>NUCLEOTIDE SEQUENCE [LARGE SCALE GENOMIC DNA]</scope>
    <source>
        <strain evidence="2">cv. Punajuju</strain>
        <tissue evidence="1">Leaves</tissue>
    </source>
</reference>
<dbReference type="EMBL" id="CM042015">
    <property type="protein sequence ID" value="KAI3711065.1"/>
    <property type="molecule type" value="Genomic_DNA"/>
</dbReference>
<sequence>MEFGDQSTTTVVVVVVGVGVGGRRTHTGRIYRKKRALFIFSLLVHLRCLPGTPDNQKDLPANFKKLIVGSAKAIAAAIAKKKAMLP</sequence>
<keyword evidence="2" id="KW-1185">Reference proteome</keyword>
<dbReference type="Proteomes" id="UP001055811">
    <property type="component" value="Linkage Group LG07"/>
</dbReference>
<comment type="caution">
    <text evidence="1">The sequence shown here is derived from an EMBL/GenBank/DDBJ whole genome shotgun (WGS) entry which is preliminary data.</text>
</comment>
<reference evidence="2" key="1">
    <citation type="journal article" date="2022" name="Mol. Ecol. Resour.">
        <title>The genomes of chicory, endive, great burdock and yacon provide insights into Asteraceae palaeo-polyploidization history and plant inulin production.</title>
        <authorList>
            <person name="Fan W."/>
            <person name="Wang S."/>
            <person name="Wang H."/>
            <person name="Wang A."/>
            <person name="Jiang F."/>
            <person name="Liu H."/>
            <person name="Zhao H."/>
            <person name="Xu D."/>
            <person name="Zhang Y."/>
        </authorList>
    </citation>
    <scope>NUCLEOTIDE SEQUENCE [LARGE SCALE GENOMIC DNA]</scope>
    <source>
        <strain evidence="2">cv. Punajuju</strain>
    </source>
</reference>
<proteinExistence type="predicted"/>
<accession>A0ACB9AMB0</accession>
<protein>
    <submittedName>
        <fullName evidence="1">Uncharacterized protein</fullName>
    </submittedName>
</protein>
<evidence type="ECO:0000313" key="2">
    <source>
        <dbReference type="Proteomes" id="UP001055811"/>
    </source>
</evidence>
<organism evidence="1 2">
    <name type="scientific">Cichorium intybus</name>
    <name type="common">Chicory</name>
    <dbReference type="NCBI Taxonomy" id="13427"/>
    <lineage>
        <taxon>Eukaryota</taxon>
        <taxon>Viridiplantae</taxon>
        <taxon>Streptophyta</taxon>
        <taxon>Embryophyta</taxon>
        <taxon>Tracheophyta</taxon>
        <taxon>Spermatophyta</taxon>
        <taxon>Magnoliopsida</taxon>
        <taxon>eudicotyledons</taxon>
        <taxon>Gunneridae</taxon>
        <taxon>Pentapetalae</taxon>
        <taxon>asterids</taxon>
        <taxon>campanulids</taxon>
        <taxon>Asterales</taxon>
        <taxon>Asteraceae</taxon>
        <taxon>Cichorioideae</taxon>
        <taxon>Cichorieae</taxon>
        <taxon>Cichoriinae</taxon>
        <taxon>Cichorium</taxon>
    </lineage>
</organism>
<name>A0ACB9AMB0_CICIN</name>
<evidence type="ECO:0000313" key="1">
    <source>
        <dbReference type="EMBL" id="KAI3711065.1"/>
    </source>
</evidence>
<gene>
    <name evidence="1" type="ORF">L2E82_40872</name>
</gene>